<feature type="non-terminal residue" evidence="1">
    <location>
        <position position="1"/>
    </location>
</feature>
<accession>A0A812KSN9</accession>
<dbReference type="AlphaFoldDB" id="A0A812KSN9"/>
<dbReference type="OrthoDB" id="47558at2759"/>
<proteinExistence type="predicted"/>
<dbReference type="EMBL" id="CAJNDS010000709">
    <property type="protein sequence ID" value="CAE7229457.1"/>
    <property type="molecule type" value="Genomic_DNA"/>
</dbReference>
<evidence type="ECO:0000313" key="2">
    <source>
        <dbReference type="Proteomes" id="UP000604046"/>
    </source>
</evidence>
<name>A0A812KSN9_9DINO</name>
<sequence>IDFTEAALLRKQGADVAVEGPPMICPEYERRYKTPKDAVVGFATEVFLMVPPSSHEGAAKALAEELQELGERGQRGVGKTFQDVWAKLPWRVSSAEGKRLETAAASAAGVAPVAA</sequence>
<comment type="caution">
    <text evidence="1">The sequence shown here is derived from an EMBL/GenBank/DDBJ whole genome shotgun (WGS) entry which is preliminary data.</text>
</comment>
<reference evidence="1" key="1">
    <citation type="submission" date="2021-02" db="EMBL/GenBank/DDBJ databases">
        <authorList>
            <person name="Dougan E. K."/>
            <person name="Rhodes N."/>
            <person name="Thang M."/>
            <person name="Chan C."/>
        </authorList>
    </citation>
    <scope>NUCLEOTIDE SEQUENCE</scope>
</reference>
<evidence type="ECO:0000313" key="1">
    <source>
        <dbReference type="EMBL" id="CAE7229457.1"/>
    </source>
</evidence>
<protein>
    <submittedName>
        <fullName evidence="1">Uncharacterized protein</fullName>
    </submittedName>
</protein>
<gene>
    <name evidence="1" type="ORF">SNAT2548_LOCUS9226</name>
</gene>
<dbReference type="Proteomes" id="UP000604046">
    <property type="component" value="Unassembled WGS sequence"/>
</dbReference>
<keyword evidence="2" id="KW-1185">Reference proteome</keyword>
<organism evidence="1 2">
    <name type="scientific">Symbiodinium natans</name>
    <dbReference type="NCBI Taxonomy" id="878477"/>
    <lineage>
        <taxon>Eukaryota</taxon>
        <taxon>Sar</taxon>
        <taxon>Alveolata</taxon>
        <taxon>Dinophyceae</taxon>
        <taxon>Suessiales</taxon>
        <taxon>Symbiodiniaceae</taxon>
        <taxon>Symbiodinium</taxon>
    </lineage>
</organism>